<evidence type="ECO:0000256" key="5">
    <source>
        <dbReference type="RuleBase" id="RU004379"/>
    </source>
</evidence>
<evidence type="ECO:0000256" key="2">
    <source>
        <dbReference type="ARBA" id="ARBA00022692"/>
    </source>
</evidence>
<keyword evidence="4 5" id="KW-0472">Membrane</keyword>
<feature type="transmembrane region" description="Helical" evidence="5">
    <location>
        <begin position="169"/>
        <end position="188"/>
    </location>
</feature>
<dbReference type="InterPro" id="IPR006214">
    <property type="entry name" value="Bax_inhibitor_1-related"/>
</dbReference>
<evidence type="ECO:0000256" key="1">
    <source>
        <dbReference type="ARBA" id="ARBA00004141"/>
    </source>
</evidence>
<name>A0A9L0JHJ6_EQUAS</name>
<dbReference type="Pfam" id="PF01027">
    <property type="entry name" value="Bax1-I"/>
    <property type="match status" value="1"/>
</dbReference>
<evidence type="ECO:0000256" key="4">
    <source>
        <dbReference type="ARBA" id="ARBA00023136"/>
    </source>
</evidence>
<dbReference type="Proteomes" id="UP000694387">
    <property type="component" value="Chromosome 22"/>
</dbReference>
<dbReference type="GO" id="GO:0016020">
    <property type="term" value="C:membrane"/>
    <property type="evidence" value="ECO:0007669"/>
    <property type="project" value="UniProtKB-SubCell"/>
</dbReference>
<feature type="transmembrane region" description="Helical" evidence="5">
    <location>
        <begin position="52"/>
        <end position="73"/>
    </location>
</feature>
<evidence type="ECO:0000313" key="7">
    <source>
        <dbReference type="Proteomes" id="UP000694387"/>
    </source>
</evidence>
<organism evidence="6 7">
    <name type="scientific">Equus asinus</name>
    <name type="common">Donkey</name>
    <name type="synonym">Equus africanus asinus</name>
    <dbReference type="NCBI Taxonomy" id="9793"/>
    <lineage>
        <taxon>Eukaryota</taxon>
        <taxon>Metazoa</taxon>
        <taxon>Chordata</taxon>
        <taxon>Craniata</taxon>
        <taxon>Vertebrata</taxon>
        <taxon>Euteleostomi</taxon>
        <taxon>Mammalia</taxon>
        <taxon>Eutheria</taxon>
        <taxon>Laurasiatheria</taxon>
        <taxon>Perissodactyla</taxon>
        <taxon>Equidae</taxon>
        <taxon>Equus</taxon>
    </lineage>
</organism>
<keyword evidence="2 5" id="KW-0812">Transmembrane</keyword>
<dbReference type="AlphaFoldDB" id="A0A9L0JHJ6"/>
<feature type="transmembrane region" description="Helical" evidence="5">
    <location>
        <begin position="194"/>
        <end position="212"/>
    </location>
</feature>
<dbReference type="GeneTree" id="ENSGT01050000244940"/>
<gene>
    <name evidence="6" type="primary">TMBIM4</name>
</gene>
<protein>
    <submittedName>
        <fullName evidence="6">Transmembrane BAX inhibitor motif containing 4</fullName>
    </submittedName>
</protein>
<accession>A0A9L0JHJ6</accession>
<keyword evidence="7" id="KW-1185">Reference proteome</keyword>
<evidence type="ECO:0000313" key="6">
    <source>
        <dbReference type="Ensembl" id="ENSEASP00005048675.1"/>
    </source>
</evidence>
<dbReference type="GO" id="GO:0043066">
    <property type="term" value="P:negative regulation of apoptotic process"/>
    <property type="evidence" value="ECO:0007669"/>
    <property type="project" value="TreeGrafter"/>
</dbReference>
<dbReference type="PANTHER" id="PTHR23291:SF50">
    <property type="entry name" value="PROTEIN LIFEGUARD 4"/>
    <property type="match status" value="1"/>
</dbReference>
<dbReference type="CDD" id="cd10429">
    <property type="entry name" value="GAAP_like"/>
    <property type="match status" value="1"/>
</dbReference>
<comment type="subcellular location">
    <subcellularLocation>
        <location evidence="1">Membrane</location>
        <topology evidence="1">Multi-pass membrane protein</topology>
    </subcellularLocation>
</comment>
<reference evidence="6" key="3">
    <citation type="submission" date="2025-09" db="UniProtKB">
        <authorList>
            <consortium name="Ensembl"/>
        </authorList>
    </citation>
    <scope>IDENTIFICATION</scope>
</reference>
<dbReference type="Ensembl" id="ENSEAST00005046052.1">
    <property type="protein sequence ID" value="ENSEASP00005048675.1"/>
    <property type="gene ID" value="ENSEASG00005007959.2"/>
</dbReference>
<proteinExistence type="inferred from homology"/>
<comment type="similarity">
    <text evidence="5">Belongs to the BI1 family.</text>
</comment>
<reference evidence="6 7" key="1">
    <citation type="journal article" date="2020" name="Nat. Commun.">
        <title>Donkey genomes provide new insights into domestication and selection for coat color.</title>
        <authorList>
            <person name="Wang"/>
            <person name="C."/>
            <person name="Li"/>
            <person name="H."/>
            <person name="Guo"/>
            <person name="Y."/>
            <person name="Huang"/>
            <person name="J."/>
            <person name="Sun"/>
            <person name="Y."/>
            <person name="Min"/>
            <person name="J."/>
            <person name="Wang"/>
            <person name="J."/>
            <person name="Fang"/>
            <person name="X."/>
            <person name="Zhao"/>
            <person name="Z."/>
            <person name="Wang"/>
            <person name="S."/>
            <person name="Zhang"/>
            <person name="Y."/>
            <person name="Liu"/>
            <person name="Q."/>
            <person name="Jiang"/>
            <person name="Q."/>
            <person name="Wang"/>
            <person name="X."/>
            <person name="Guo"/>
            <person name="Y."/>
            <person name="Yang"/>
            <person name="C."/>
            <person name="Wang"/>
            <person name="Y."/>
            <person name="Tian"/>
            <person name="F."/>
            <person name="Zhuang"/>
            <person name="G."/>
            <person name="Fan"/>
            <person name="Y."/>
            <person name="Gao"/>
            <person name="Q."/>
            <person name="Li"/>
            <person name="Y."/>
            <person name="Ju"/>
            <person name="Z."/>
            <person name="Li"/>
            <person name="J."/>
            <person name="Li"/>
            <person name="R."/>
            <person name="Hou"/>
            <person name="M."/>
            <person name="Yang"/>
            <person name="G."/>
            <person name="Liu"/>
            <person name="G."/>
            <person name="Liu"/>
            <person name="W."/>
            <person name="Guo"/>
            <person name="J."/>
            <person name="Pan"/>
            <person name="S."/>
            <person name="Fan"/>
            <person name="G."/>
            <person name="Zhang"/>
            <person name="W."/>
            <person name="Zhang"/>
            <person name="R."/>
            <person name="Yu"/>
            <person name="J."/>
            <person name="Zhang"/>
            <person name="X."/>
            <person name="Yin"/>
            <person name="Q."/>
            <person name="Ji"/>
            <person name="C."/>
            <person name="Jin"/>
            <person name="Y."/>
            <person name="Yue"/>
            <person name="G."/>
            <person name="Liu"/>
            <person name="M."/>
            <person name="Xu"/>
            <person name="J."/>
            <person name="Liu"/>
            <person name="S."/>
            <person name="Jordana"/>
            <person name="J."/>
            <person name="Noce"/>
            <person name="A."/>
            <person name="Amills"/>
            <person name="M."/>
            <person name="Wu"/>
            <person name="D.D."/>
            <person name="Li"/>
            <person name="S."/>
            <person name="Zhou"/>
            <person name="X. and Zhong"/>
            <person name="J."/>
        </authorList>
    </citation>
    <scope>NUCLEOTIDE SEQUENCE [LARGE SCALE GENOMIC DNA]</scope>
</reference>
<sequence>CLLRLHGHPGELRPPSLGSFHHPFLLHVKVVRNKVLEVTVAVLKALAFLRKVYTILSLQVLVTTVTSALFLYFESIRTFVHESPVLILVLSLGSFGVLLALTLHRHKHPLNLYLLSGFTLLEALTVAFVVTFYDVYIVLQAFVLTTAVFLGLTVYTLQSKRDFSKFGAGLFTALWILCLSGILKFFFHSETVELVIAAVGALLFCGFIVYDTHSLMHRLSPEEYVFAAIDLYLDIINLFLHLLRFLEAVNKK</sequence>
<reference evidence="6" key="2">
    <citation type="submission" date="2025-08" db="UniProtKB">
        <authorList>
            <consortium name="Ensembl"/>
        </authorList>
    </citation>
    <scope>IDENTIFICATION</scope>
</reference>
<feature type="transmembrane region" description="Helical" evidence="5">
    <location>
        <begin position="110"/>
        <end position="130"/>
    </location>
</feature>
<evidence type="ECO:0000256" key="3">
    <source>
        <dbReference type="ARBA" id="ARBA00022989"/>
    </source>
</evidence>
<keyword evidence="3 5" id="KW-1133">Transmembrane helix</keyword>
<dbReference type="PANTHER" id="PTHR23291">
    <property type="entry name" value="BAX INHIBITOR-RELATED"/>
    <property type="match status" value="1"/>
</dbReference>
<feature type="transmembrane region" description="Helical" evidence="5">
    <location>
        <begin position="136"/>
        <end position="157"/>
    </location>
</feature>
<feature type="transmembrane region" description="Helical" evidence="5">
    <location>
        <begin position="85"/>
        <end position="103"/>
    </location>
</feature>